<dbReference type="CDD" id="cd00077">
    <property type="entry name" value="HDc"/>
    <property type="match status" value="1"/>
</dbReference>
<evidence type="ECO:0000313" key="5">
    <source>
        <dbReference type="Proteomes" id="UP000346198"/>
    </source>
</evidence>
<dbReference type="PANTHER" id="PTHR11373">
    <property type="entry name" value="DEOXYNUCLEOSIDE TRIPHOSPHATE TRIPHOSPHOHYDROLASE"/>
    <property type="match status" value="1"/>
</dbReference>
<dbReference type="EMBL" id="CAAHFH010000003">
    <property type="protein sequence ID" value="VGO23081.1"/>
    <property type="molecule type" value="Genomic_DNA"/>
</dbReference>
<keyword evidence="1 2" id="KW-0378">Hydrolase</keyword>
<dbReference type="NCBIfam" id="TIGR01353">
    <property type="entry name" value="dGTP_triPase"/>
    <property type="match status" value="1"/>
</dbReference>
<feature type="domain" description="HD" evidence="3">
    <location>
        <begin position="76"/>
        <end position="203"/>
    </location>
</feature>
<evidence type="ECO:0000256" key="2">
    <source>
        <dbReference type="HAMAP-Rule" id="MF_01212"/>
    </source>
</evidence>
<dbReference type="NCBIfam" id="NF002326">
    <property type="entry name" value="PRK01286.1-1"/>
    <property type="match status" value="1"/>
</dbReference>
<dbReference type="Gene3D" id="1.10.3210.10">
    <property type="entry name" value="Hypothetical protein af1432"/>
    <property type="match status" value="1"/>
</dbReference>
<dbReference type="InterPro" id="IPR050135">
    <property type="entry name" value="dGTPase-like"/>
</dbReference>
<evidence type="ECO:0000259" key="3">
    <source>
        <dbReference type="PROSITE" id="PS51831"/>
    </source>
</evidence>
<dbReference type="PANTHER" id="PTHR11373:SF43">
    <property type="entry name" value="DEOXYGUANOSINETRIPHOSPHATE TRIPHOSPHOHYDROLASE-LIKE PROTEIN"/>
    <property type="match status" value="1"/>
</dbReference>
<dbReference type="HAMAP" id="MF_01212">
    <property type="entry name" value="dGTPase_type2"/>
    <property type="match status" value="1"/>
</dbReference>
<comment type="similarity">
    <text evidence="2">Belongs to the dGTPase family. Type 2 subfamily.</text>
</comment>
<dbReference type="AlphaFoldDB" id="A0A6C2UUN8"/>
<dbReference type="RefSeq" id="WP_136065150.1">
    <property type="nucleotide sequence ID" value="NZ_CAAHFH010000003.1"/>
</dbReference>
<dbReference type="Pfam" id="PF13286">
    <property type="entry name" value="HD_assoc"/>
    <property type="match status" value="1"/>
</dbReference>
<sequence>MNHARKDWEHTEEAHLAPYACKSSKSLGRMHPETPHPLRSCFARDRDRIFHSRCFRRLEYKTQVFVNGTADHYRTRLTHTMEMSAVGRTLARILKANEDLTECICLAHDIGHSPFGHVGEKVLDDLMADHGGFDHNLQSLRCIEVVESPYPDFQGLNLSWEVRAGLLKHEAHIEGASLNGHPIGPFQSLEAQIADLADDMTYHAHDVDDGLEAGIITLLQLETTEFWRTAADATKKRYPNLDTDRFVRATIRCMLELQVVDATEHAFQTLEKTTPKDVRSVMAAPERIVDFNPEMKRMLDEFTAFMFENLYFHHGVTHATIQSVEMMRKLFLHYIEQPETMGAKARGRIEPEGLWRTVCDYVAGCTDRYAIEEHQRFGLGD</sequence>
<dbReference type="Proteomes" id="UP000346198">
    <property type="component" value="Unassembled WGS sequence"/>
</dbReference>
<dbReference type="GO" id="GO:0008832">
    <property type="term" value="F:dGTPase activity"/>
    <property type="evidence" value="ECO:0007669"/>
    <property type="project" value="TreeGrafter"/>
</dbReference>
<gene>
    <name evidence="4" type="primary">dgt</name>
    <name evidence="4" type="ORF">SCARR_05183</name>
</gene>
<accession>A0A6C2UUN8</accession>
<name>A0A6C2UUN8_9BACT</name>
<dbReference type="InterPro" id="IPR023023">
    <property type="entry name" value="dNTPase_2"/>
</dbReference>
<keyword evidence="5" id="KW-1185">Reference proteome</keyword>
<reference evidence="4 5" key="1">
    <citation type="submission" date="2019-04" db="EMBL/GenBank/DDBJ databases">
        <authorList>
            <person name="Van Vliet M D."/>
        </authorList>
    </citation>
    <scope>NUCLEOTIDE SEQUENCE [LARGE SCALE GENOMIC DNA]</scope>
    <source>
        <strain evidence="4 5">F21</strain>
    </source>
</reference>
<protein>
    <recommendedName>
        <fullName evidence="2">Deoxyguanosinetriphosphate triphosphohydrolase-like protein</fullName>
    </recommendedName>
</protein>
<evidence type="ECO:0000256" key="1">
    <source>
        <dbReference type="ARBA" id="ARBA00022801"/>
    </source>
</evidence>
<dbReference type="GO" id="GO:0006203">
    <property type="term" value="P:dGTP catabolic process"/>
    <property type="evidence" value="ECO:0007669"/>
    <property type="project" value="TreeGrafter"/>
</dbReference>
<dbReference type="SUPFAM" id="SSF109604">
    <property type="entry name" value="HD-domain/PDEase-like"/>
    <property type="match status" value="1"/>
</dbReference>
<dbReference type="InterPro" id="IPR003607">
    <property type="entry name" value="HD/PDEase_dom"/>
</dbReference>
<organism evidence="4 5">
    <name type="scientific">Pontiella sulfatireligans</name>
    <dbReference type="NCBI Taxonomy" id="2750658"/>
    <lineage>
        <taxon>Bacteria</taxon>
        <taxon>Pseudomonadati</taxon>
        <taxon>Kiritimatiellota</taxon>
        <taxon>Kiritimatiellia</taxon>
        <taxon>Kiritimatiellales</taxon>
        <taxon>Pontiellaceae</taxon>
        <taxon>Pontiella</taxon>
    </lineage>
</organism>
<dbReference type="Pfam" id="PF01966">
    <property type="entry name" value="HD"/>
    <property type="match status" value="1"/>
</dbReference>
<dbReference type="SMART" id="SM00471">
    <property type="entry name" value="HDc"/>
    <property type="match status" value="1"/>
</dbReference>
<dbReference type="InterPro" id="IPR026875">
    <property type="entry name" value="PHydrolase_assoc_dom"/>
</dbReference>
<dbReference type="InterPro" id="IPR006261">
    <property type="entry name" value="dGTPase"/>
</dbReference>
<dbReference type="InterPro" id="IPR006674">
    <property type="entry name" value="HD_domain"/>
</dbReference>
<evidence type="ECO:0000313" key="4">
    <source>
        <dbReference type="EMBL" id="VGO23081.1"/>
    </source>
</evidence>
<proteinExistence type="inferred from homology"/>
<dbReference type="PROSITE" id="PS51831">
    <property type="entry name" value="HD"/>
    <property type="match status" value="1"/>
</dbReference>